<evidence type="ECO:0000313" key="2">
    <source>
        <dbReference type="Proteomes" id="UP001623660"/>
    </source>
</evidence>
<reference evidence="1 2" key="1">
    <citation type="submission" date="2024-11" db="EMBL/GenBank/DDBJ databases">
        <authorList>
            <person name="Heng Y.C."/>
            <person name="Lim A.C.H."/>
            <person name="Lee J.K.Y."/>
            <person name="Kittelmann S."/>
        </authorList>
    </citation>
    <scope>NUCLEOTIDE SEQUENCE [LARGE SCALE GENOMIC DNA]</scope>
    <source>
        <strain evidence="1 2">WILCCON 0269</strain>
    </source>
</reference>
<evidence type="ECO:0000313" key="1">
    <source>
        <dbReference type="EMBL" id="MFL0196572.1"/>
    </source>
</evidence>
<keyword evidence="2" id="KW-1185">Reference proteome</keyword>
<proteinExistence type="predicted"/>
<dbReference type="Proteomes" id="UP001623660">
    <property type="component" value="Unassembled WGS sequence"/>
</dbReference>
<accession>A0ABW8SKJ1</accession>
<organism evidence="1 2">
    <name type="scientific">Candidatus Clostridium eludens</name>
    <dbReference type="NCBI Taxonomy" id="3381663"/>
    <lineage>
        <taxon>Bacteria</taxon>
        <taxon>Bacillati</taxon>
        <taxon>Bacillota</taxon>
        <taxon>Clostridia</taxon>
        <taxon>Eubacteriales</taxon>
        <taxon>Clostridiaceae</taxon>
        <taxon>Clostridium</taxon>
    </lineage>
</organism>
<comment type="caution">
    <text evidence="1">The sequence shown here is derived from an EMBL/GenBank/DDBJ whole genome shotgun (WGS) entry which is preliminary data.</text>
</comment>
<dbReference type="RefSeq" id="WP_406792683.1">
    <property type="nucleotide sequence ID" value="NZ_JBJHZX010000019.1"/>
</dbReference>
<dbReference type="EMBL" id="JBJHZX010000019">
    <property type="protein sequence ID" value="MFL0196572.1"/>
    <property type="molecule type" value="Genomic_DNA"/>
</dbReference>
<sequence length="42" mass="4965">MKKSVALVMIGFYIKVSMTWIKNNDILTFIAIRHLDYFICLN</sequence>
<name>A0ABW8SKJ1_9CLOT</name>
<protein>
    <submittedName>
        <fullName evidence="1">Uncharacterized protein</fullName>
    </submittedName>
</protein>
<gene>
    <name evidence="1" type="ORF">ACJDU8_13545</name>
</gene>